<proteinExistence type="inferred from homology"/>
<keyword evidence="6" id="KW-1185">Reference proteome</keyword>
<dbReference type="Pfam" id="PF00135">
    <property type="entry name" value="COesterase"/>
    <property type="match status" value="1"/>
</dbReference>
<dbReference type="PANTHER" id="PTHR11559">
    <property type="entry name" value="CARBOXYLESTERASE"/>
    <property type="match status" value="1"/>
</dbReference>
<dbReference type="VEuPathDB" id="FungiDB:BD410DRAFT_845588"/>
<dbReference type="PROSITE" id="PS00122">
    <property type="entry name" value="CARBOXYLESTERASE_B_1"/>
    <property type="match status" value="1"/>
</dbReference>
<evidence type="ECO:0000313" key="6">
    <source>
        <dbReference type="Proteomes" id="UP000294933"/>
    </source>
</evidence>
<dbReference type="SUPFAM" id="SSF53474">
    <property type="entry name" value="alpha/beta-Hydrolases"/>
    <property type="match status" value="1"/>
</dbReference>
<keyword evidence="2 3" id="KW-0378">Hydrolase</keyword>
<dbReference type="InterPro" id="IPR002018">
    <property type="entry name" value="CarbesteraseB"/>
</dbReference>
<accession>A0A4Y7PHV7</accession>
<evidence type="ECO:0000259" key="4">
    <source>
        <dbReference type="Pfam" id="PF00135"/>
    </source>
</evidence>
<dbReference type="Proteomes" id="UP000294933">
    <property type="component" value="Unassembled WGS sequence"/>
</dbReference>
<feature type="domain" description="Carboxylesterase type B" evidence="4">
    <location>
        <begin position="29"/>
        <end position="471"/>
    </location>
</feature>
<evidence type="ECO:0000313" key="5">
    <source>
        <dbReference type="EMBL" id="TDL14977.1"/>
    </source>
</evidence>
<dbReference type="PROSITE" id="PS00941">
    <property type="entry name" value="CARBOXYLESTERASE_B_2"/>
    <property type="match status" value="1"/>
</dbReference>
<name>A0A4Y7PHV7_9AGAM</name>
<comment type="similarity">
    <text evidence="1 3">Belongs to the type-B carboxylesterase/lipase family.</text>
</comment>
<evidence type="ECO:0000256" key="3">
    <source>
        <dbReference type="RuleBase" id="RU361235"/>
    </source>
</evidence>
<dbReference type="InterPro" id="IPR029058">
    <property type="entry name" value="AB_hydrolase_fold"/>
</dbReference>
<dbReference type="InterPro" id="IPR019819">
    <property type="entry name" value="Carboxylesterase_B_CS"/>
</dbReference>
<dbReference type="STRING" id="50990.A0A4Y7PHV7"/>
<protein>
    <recommendedName>
        <fullName evidence="3">Carboxylic ester hydrolase</fullName>
        <ecNumber evidence="3">3.1.1.-</ecNumber>
    </recommendedName>
</protein>
<dbReference type="EC" id="3.1.1.-" evidence="3"/>
<keyword evidence="3" id="KW-0732">Signal</keyword>
<reference evidence="5 6" key="1">
    <citation type="submission" date="2018-06" db="EMBL/GenBank/DDBJ databases">
        <title>A transcriptomic atlas of mushroom development highlights an independent origin of complex multicellularity.</title>
        <authorList>
            <consortium name="DOE Joint Genome Institute"/>
            <person name="Krizsan K."/>
            <person name="Almasi E."/>
            <person name="Merenyi Z."/>
            <person name="Sahu N."/>
            <person name="Viragh M."/>
            <person name="Koszo T."/>
            <person name="Mondo S."/>
            <person name="Kiss B."/>
            <person name="Balint B."/>
            <person name="Kues U."/>
            <person name="Barry K."/>
            <person name="Hegedus J.C."/>
            <person name="Henrissat B."/>
            <person name="Johnson J."/>
            <person name="Lipzen A."/>
            <person name="Ohm R."/>
            <person name="Nagy I."/>
            <person name="Pangilinan J."/>
            <person name="Yan J."/>
            <person name="Xiong Y."/>
            <person name="Grigoriev I.V."/>
            <person name="Hibbett D.S."/>
            <person name="Nagy L.G."/>
        </authorList>
    </citation>
    <scope>NUCLEOTIDE SEQUENCE [LARGE SCALE GENOMIC DNA]</scope>
    <source>
        <strain evidence="5 6">SZMC22713</strain>
    </source>
</reference>
<organism evidence="5 6">
    <name type="scientific">Rickenella mellea</name>
    <dbReference type="NCBI Taxonomy" id="50990"/>
    <lineage>
        <taxon>Eukaryota</taxon>
        <taxon>Fungi</taxon>
        <taxon>Dikarya</taxon>
        <taxon>Basidiomycota</taxon>
        <taxon>Agaricomycotina</taxon>
        <taxon>Agaricomycetes</taxon>
        <taxon>Hymenochaetales</taxon>
        <taxon>Rickenellaceae</taxon>
        <taxon>Rickenella</taxon>
    </lineage>
</organism>
<evidence type="ECO:0000256" key="1">
    <source>
        <dbReference type="ARBA" id="ARBA00005964"/>
    </source>
</evidence>
<dbReference type="AlphaFoldDB" id="A0A4Y7PHV7"/>
<dbReference type="GO" id="GO:0016787">
    <property type="term" value="F:hydrolase activity"/>
    <property type="evidence" value="ECO:0007669"/>
    <property type="project" value="UniProtKB-KW"/>
</dbReference>
<evidence type="ECO:0000256" key="2">
    <source>
        <dbReference type="ARBA" id="ARBA00022801"/>
    </source>
</evidence>
<dbReference type="EMBL" id="ML170297">
    <property type="protein sequence ID" value="TDL14977.1"/>
    <property type="molecule type" value="Genomic_DNA"/>
</dbReference>
<feature type="chain" id="PRO_5021509733" description="Carboxylic ester hydrolase" evidence="3">
    <location>
        <begin position="19"/>
        <end position="552"/>
    </location>
</feature>
<dbReference type="OrthoDB" id="408631at2759"/>
<feature type="signal peptide" evidence="3">
    <location>
        <begin position="1"/>
        <end position="18"/>
    </location>
</feature>
<gene>
    <name evidence="5" type="ORF">BD410DRAFT_845588</name>
</gene>
<dbReference type="InterPro" id="IPR019826">
    <property type="entry name" value="Carboxylesterase_B_AS"/>
</dbReference>
<dbReference type="InterPro" id="IPR050309">
    <property type="entry name" value="Type-B_Carboxylest/Lipase"/>
</dbReference>
<dbReference type="Gene3D" id="3.40.50.1820">
    <property type="entry name" value="alpha/beta hydrolase"/>
    <property type="match status" value="1"/>
</dbReference>
<sequence>MLVSTLISTIALASVVVAVPVERGIPPTVILPNGIFQGSTSGNLTSFLGIPYAQPPVGKLRFAPPQAPSFSLAIKQATSFGASCIQQLDPFPPLFKRMEKRATNASEDCLFVNVIRPANIPFLKQLPVVFWIYGGKRNSGFEDGDSSNNPGNTVVQRSIDLGEPVIYVSVNYRLNAFGFLPGKEVKAAGIGNIGLRDQRFALEWVQKFIWEFGGDASKVTIWGQSAGAISVALQMLTNDGNTQGLFRGAFMESGSPIPAQDITTGQQYYDQLVQNTGCASSSDTLECLREVPVDTLVAAVNESPNLFAFQSLTIAWKPLVDGVFLKRNPQDSVAQGLYAKIPFVTGDVDDEGTIFSVGNKNITTDDEFANYVKTNYVSGATDAQVAQIVQAYPSDPTAGSPYDTGTNNQLTPEFKRLASFQGDLVFQSTRRFFLQTASKTQNAWSYLYKRGKASPFFGASHGSEVPEFYGALGTDFIGTDALVNFVNTLNPNGPKNSISLLSALDWPQWASNSTAPPLLTFLDPAPSISITPDTYRLEAMNVLIQISRAIIP</sequence>